<accession>A0A7M7T255</accession>
<name>A0A7M7T255_STRPU</name>
<evidence type="ECO:0000256" key="1">
    <source>
        <dbReference type="ARBA" id="ARBA00004141"/>
    </source>
</evidence>
<dbReference type="PANTHER" id="PTHR13558">
    <property type="entry name" value="TRANSMEMBRANE PROTEIN 134"/>
    <property type="match status" value="1"/>
</dbReference>
<keyword evidence="3 7" id="KW-0812">Transmembrane</keyword>
<evidence type="ECO:0000256" key="6">
    <source>
        <dbReference type="SAM" id="MobiDB-lite"/>
    </source>
</evidence>
<dbReference type="GO" id="GO:0016020">
    <property type="term" value="C:membrane"/>
    <property type="evidence" value="ECO:0007669"/>
    <property type="project" value="UniProtKB-SubCell"/>
</dbReference>
<feature type="region of interest" description="Disordered" evidence="6">
    <location>
        <begin position="1"/>
        <end position="30"/>
    </location>
</feature>
<dbReference type="OrthoDB" id="5597044at2759"/>
<keyword evidence="5 7" id="KW-0472">Membrane</keyword>
<organism evidence="8 9">
    <name type="scientific">Strongylocentrotus purpuratus</name>
    <name type="common">Purple sea urchin</name>
    <dbReference type="NCBI Taxonomy" id="7668"/>
    <lineage>
        <taxon>Eukaryota</taxon>
        <taxon>Metazoa</taxon>
        <taxon>Echinodermata</taxon>
        <taxon>Eleutherozoa</taxon>
        <taxon>Echinozoa</taxon>
        <taxon>Echinoidea</taxon>
        <taxon>Euechinoidea</taxon>
        <taxon>Echinacea</taxon>
        <taxon>Camarodonta</taxon>
        <taxon>Echinidea</taxon>
        <taxon>Strongylocentrotidae</taxon>
        <taxon>Strongylocentrotus</taxon>
    </lineage>
</organism>
<dbReference type="AlphaFoldDB" id="A0A7M7T255"/>
<dbReference type="EnsemblMetazoa" id="XM_030992416">
    <property type="protein sequence ID" value="XP_030848276"/>
    <property type="gene ID" value="LOC105443658"/>
</dbReference>
<comment type="similarity">
    <text evidence="2">Belongs to the TMEM134/TMEM230 family.</text>
</comment>
<dbReference type="RefSeq" id="XP_030848276.1">
    <property type="nucleotide sequence ID" value="XM_030992416.1"/>
</dbReference>
<feature type="transmembrane region" description="Helical" evidence="7">
    <location>
        <begin position="49"/>
        <end position="71"/>
    </location>
</feature>
<reference evidence="9" key="1">
    <citation type="submission" date="2015-02" db="EMBL/GenBank/DDBJ databases">
        <title>Genome sequencing for Strongylocentrotus purpuratus.</title>
        <authorList>
            <person name="Murali S."/>
            <person name="Liu Y."/>
            <person name="Vee V."/>
            <person name="English A."/>
            <person name="Wang M."/>
            <person name="Skinner E."/>
            <person name="Han Y."/>
            <person name="Muzny D.M."/>
            <person name="Worley K.C."/>
            <person name="Gibbs R.A."/>
        </authorList>
    </citation>
    <scope>NUCLEOTIDE SEQUENCE</scope>
</reference>
<evidence type="ECO:0008006" key="10">
    <source>
        <dbReference type="Google" id="ProtNLM"/>
    </source>
</evidence>
<dbReference type="InterPro" id="IPR008590">
    <property type="entry name" value="TMEM_230/134"/>
</dbReference>
<evidence type="ECO:0000313" key="8">
    <source>
        <dbReference type="EnsemblMetazoa" id="XP_030848276"/>
    </source>
</evidence>
<proteinExistence type="inferred from homology"/>
<evidence type="ECO:0000256" key="7">
    <source>
        <dbReference type="SAM" id="Phobius"/>
    </source>
</evidence>
<dbReference type="GeneID" id="105443658"/>
<feature type="transmembrane region" description="Helical" evidence="7">
    <location>
        <begin position="77"/>
        <end position="96"/>
    </location>
</feature>
<sequence>MSTPLIDPSAHGSTAGTFEVTEGDPNSNADKPGTWWFLKAELKEYRNSLLVSFILLLTGSALLLIGIVLEIGVKDHAAGTVCIVAGVLMFIPGLYYTGYAFFATKGYQGFDLSNLKYFRLSK</sequence>
<keyword evidence="9" id="KW-1185">Reference proteome</keyword>
<dbReference type="Proteomes" id="UP000007110">
    <property type="component" value="Unassembled WGS sequence"/>
</dbReference>
<dbReference type="KEGG" id="spu:105443658"/>
<reference evidence="8" key="2">
    <citation type="submission" date="2021-01" db="UniProtKB">
        <authorList>
            <consortium name="EnsemblMetazoa"/>
        </authorList>
    </citation>
    <scope>IDENTIFICATION</scope>
</reference>
<dbReference type="PANTHER" id="PTHR13558:SF1">
    <property type="entry name" value="TRANSMEMBRANE PROTEIN 134"/>
    <property type="match status" value="1"/>
</dbReference>
<protein>
    <recommendedName>
        <fullName evidence="10">Transmembrane protein 230</fullName>
    </recommendedName>
</protein>
<evidence type="ECO:0000256" key="3">
    <source>
        <dbReference type="ARBA" id="ARBA00022692"/>
    </source>
</evidence>
<dbReference type="InParanoid" id="A0A7M7T255"/>
<comment type="subcellular location">
    <subcellularLocation>
        <location evidence="1">Membrane</location>
        <topology evidence="1">Multi-pass membrane protein</topology>
    </subcellularLocation>
</comment>
<dbReference type="Pfam" id="PF05915">
    <property type="entry name" value="TMEM_230_134"/>
    <property type="match status" value="1"/>
</dbReference>
<dbReference type="OMA" id="DKPGTWW"/>
<evidence type="ECO:0000256" key="5">
    <source>
        <dbReference type="ARBA" id="ARBA00023136"/>
    </source>
</evidence>
<evidence type="ECO:0000256" key="2">
    <source>
        <dbReference type="ARBA" id="ARBA00007743"/>
    </source>
</evidence>
<dbReference type="InterPro" id="IPR039714">
    <property type="entry name" value="TMEM134"/>
</dbReference>
<keyword evidence="4 7" id="KW-1133">Transmembrane helix</keyword>
<evidence type="ECO:0000313" key="9">
    <source>
        <dbReference type="Proteomes" id="UP000007110"/>
    </source>
</evidence>
<evidence type="ECO:0000256" key="4">
    <source>
        <dbReference type="ARBA" id="ARBA00022989"/>
    </source>
</evidence>